<evidence type="ECO:0000313" key="2">
    <source>
        <dbReference type="EMBL" id="KAF9532613.1"/>
    </source>
</evidence>
<dbReference type="SUPFAM" id="SSF48452">
    <property type="entry name" value="TPR-like"/>
    <property type="match status" value="1"/>
</dbReference>
<reference evidence="2" key="1">
    <citation type="submission" date="2020-11" db="EMBL/GenBank/DDBJ databases">
        <authorList>
            <consortium name="DOE Joint Genome Institute"/>
            <person name="Ahrendt S."/>
            <person name="Riley R."/>
            <person name="Andreopoulos W."/>
            <person name="Labutti K."/>
            <person name="Pangilinan J."/>
            <person name="Ruiz-Duenas F.J."/>
            <person name="Barrasa J.M."/>
            <person name="Sanchez-Garcia M."/>
            <person name="Camarero S."/>
            <person name="Miyauchi S."/>
            <person name="Serrano A."/>
            <person name="Linde D."/>
            <person name="Babiker R."/>
            <person name="Drula E."/>
            <person name="Ayuso-Fernandez I."/>
            <person name="Pacheco R."/>
            <person name="Padilla G."/>
            <person name="Ferreira P."/>
            <person name="Barriuso J."/>
            <person name="Kellner H."/>
            <person name="Castanera R."/>
            <person name="Alfaro M."/>
            <person name="Ramirez L."/>
            <person name="Pisabarro A.G."/>
            <person name="Kuo A."/>
            <person name="Tritt A."/>
            <person name="Lipzen A."/>
            <person name="He G."/>
            <person name="Yan M."/>
            <person name="Ng V."/>
            <person name="Cullen D."/>
            <person name="Martin F."/>
            <person name="Rosso M.-N."/>
            <person name="Henrissat B."/>
            <person name="Hibbett D."/>
            <person name="Martinez A.T."/>
            <person name="Grigoriev I.V."/>
        </authorList>
    </citation>
    <scope>NUCLEOTIDE SEQUENCE</scope>
    <source>
        <strain evidence="2">CBS 506.95</strain>
    </source>
</reference>
<dbReference type="InterPro" id="IPR011990">
    <property type="entry name" value="TPR-like_helical_dom_sf"/>
</dbReference>
<sequence length="420" mass="46297">MHALRNTSKKINRFLPLQRLTSPRRRLPNGVGGRTYSAGPGCSASGKALSPLFTGVLVFGLGVTAYGIYGLYDTLTMWPPEIKPDLRSGLLAKRKDNLEDAAAFLARAWESTKRMSLEAFGSEPLLKTTGVAISLAGILEESKQWDQAYEIYKDALRYMANPSLIPEGSRPAELNAKLLMTFSVAERVRAISIAYRLGELAQELKKPLEEEEKWLSWAVEALLKTVLQVPRPLSQPSSGSQLDVYHRMEDLELPSWDAMQSLAAPFEALGSFYSRTGKIDFAMPLYLHAVSILIPSDSYSSPEDRCKGAQLMGNIAELVLRINPGKNLPNDIISQAESWTRKGLETTVAARKEAGSVKHAECEVVYAALLYNFGMIRELAGDKEQARKFLNGSLKQAKAIGMQEGIDMVQEGLKDLEEAA</sequence>
<dbReference type="AlphaFoldDB" id="A0A9P6EMT0"/>
<keyword evidence="1" id="KW-0812">Transmembrane</keyword>
<evidence type="ECO:0000256" key="1">
    <source>
        <dbReference type="SAM" id="Phobius"/>
    </source>
</evidence>
<feature type="transmembrane region" description="Helical" evidence="1">
    <location>
        <begin position="52"/>
        <end position="72"/>
    </location>
</feature>
<keyword evidence="1" id="KW-1133">Transmembrane helix</keyword>
<accession>A0A9P6EMT0</accession>
<evidence type="ECO:0000313" key="3">
    <source>
        <dbReference type="Proteomes" id="UP000807306"/>
    </source>
</evidence>
<keyword evidence="1" id="KW-0472">Membrane</keyword>
<dbReference type="PANTHER" id="PTHR28142:SF1">
    <property type="entry name" value="MITOCHONDRIAL INNER MEMBRANE I-AAA PROTEASE SUPERCOMPLEX SUBUNIT MGR3-RELATED"/>
    <property type="match status" value="1"/>
</dbReference>
<dbReference type="EMBL" id="MU157831">
    <property type="protein sequence ID" value="KAF9532613.1"/>
    <property type="molecule type" value="Genomic_DNA"/>
</dbReference>
<dbReference type="Proteomes" id="UP000807306">
    <property type="component" value="Unassembled WGS sequence"/>
</dbReference>
<keyword evidence="3" id="KW-1185">Reference proteome</keyword>
<protein>
    <submittedName>
        <fullName evidence="2">Uncharacterized protein</fullName>
    </submittedName>
</protein>
<name>A0A9P6EMT0_9AGAR</name>
<comment type="caution">
    <text evidence="2">The sequence shown here is derived from an EMBL/GenBank/DDBJ whole genome shotgun (WGS) entry which is preliminary data.</text>
</comment>
<dbReference type="Gene3D" id="1.25.40.10">
    <property type="entry name" value="Tetratricopeptide repeat domain"/>
    <property type="match status" value="1"/>
</dbReference>
<dbReference type="OrthoDB" id="10050400at2759"/>
<dbReference type="PANTHER" id="PTHR28142">
    <property type="entry name" value="MITOCHONDRIAL INNER MEMBRANE I-AAA PROTEASE SUPERCOMPLEX SUBUNIT MGR3-RELATED"/>
    <property type="match status" value="1"/>
</dbReference>
<organism evidence="2 3">
    <name type="scientific">Crepidotus variabilis</name>
    <dbReference type="NCBI Taxonomy" id="179855"/>
    <lineage>
        <taxon>Eukaryota</taxon>
        <taxon>Fungi</taxon>
        <taxon>Dikarya</taxon>
        <taxon>Basidiomycota</taxon>
        <taxon>Agaricomycotina</taxon>
        <taxon>Agaricomycetes</taxon>
        <taxon>Agaricomycetidae</taxon>
        <taxon>Agaricales</taxon>
        <taxon>Agaricineae</taxon>
        <taxon>Crepidotaceae</taxon>
        <taxon>Crepidotus</taxon>
    </lineage>
</organism>
<proteinExistence type="predicted"/>
<dbReference type="InterPro" id="IPR040201">
    <property type="entry name" value="Mrg3-like"/>
</dbReference>
<gene>
    <name evidence="2" type="ORF">CPB83DRAFT_847069</name>
</gene>